<organism evidence="1 2">
    <name type="scientific">Prorocentrum cordatum</name>
    <dbReference type="NCBI Taxonomy" id="2364126"/>
    <lineage>
        <taxon>Eukaryota</taxon>
        <taxon>Sar</taxon>
        <taxon>Alveolata</taxon>
        <taxon>Dinophyceae</taxon>
        <taxon>Prorocentrales</taxon>
        <taxon>Prorocentraceae</taxon>
        <taxon>Prorocentrum</taxon>
    </lineage>
</organism>
<evidence type="ECO:0000313" key="2">
    <source>
        <dbReference type="Proteomes" id="UP001189429"/>
    </source>
</evidence>
<protein>
    <submittedName>
        <fullName evidence="1">Uncharacterized protein</fullName>
    </submittedName>
</protein>
<comment type="caution">
    <text evidence="1">The sequence shown here is derived from an EMBL/GenBank/DDBJ whole genome shotgun (WGS) entry which is preliminary data.</text>
</comment>
<feature type="non-terminal residue" evidence="1">
    <location>
        <position position="630"/>
    </location>
</feature>
<dbReference type="EMBL" id="CAUYUJ010016214">
    <property type="protein sequence ID" value="CAK0862959.1"/>
    <property type="molecule type" value="Genomic_DNA"/>
</dbReference>
<sequence>VVAYASEPRSCRDPRDKDRGAMWALAQQMFEQFNPTLVLIDGNSRLGDIRSDFVELEGFRQKQGNSGPKLRDVACERHLCIVNALARQTRHAPGPCLVKLEGPSSAKAPKCEYQYTWKPHNGMPHRIDYILMREHLFQWIANFRTDRSFDGTGKRKVAGGQSRAMLYAEKMKGADKRKACHRDLDAMPLPPWSLDVNMHCDCIRARVQDCLQDHFGQDHFTPKMHAMVRDASVCGNYDAIWLPYLLQLKMARGTLDTAGVVVSSQMLFLDGAPAFFNRFATKAEGQEMSILADQLMRTKNDDDPTEQSRIAKRILTIWGRPGKWSSIYPERGDTDGAIITPDQHLCKARLHYFASVEQARAIDPRAHVERYNFTAYGSQPLSEAPSRLSWSRQGLARSFQKGARGKVGAAVELHRAGSSRLFTTYRSILLNSIVAQHHRAFLRSVVIDVHLDLLKHAQCEGISKRSTAMATCTLKASPQSCKLNNMASILPMIDLKAAVCTVARQHIVRGPTDQEDITDIYQKPDIRHWTEPAAQELLARPGLLRSRAWPSATGDIASSLALLINKYGFSLDFDETNFPIGFFGPRARKAKFGIAQTSPAHARHEGLSLDLQIVGSAVNLGAAIDSQRSE</sequence>
<feature type="non-terminal residue" evidence="1">
    <location>
        <position position="1"/>
    </location>
</feature>
<gene>
    <name evidence="1" type="ORF">PCOR1329_LOCUS51250</name>
</gene>
<evidence type="ECO:0000313" key="1">
    <source>
        <dbReference type="EMBL" id="CAK0862959.1"/>
    </source>
</evidence>
<reference evidence="1" key="1">
    <citation type="submission" date="2023-10" db="EMBL/GenBank/DDBJ databases">
        <authorList>
            <person name="Chen Y."/>
            <person name="Shah S."/>
            <person name="Dougan E. K."/>
            <person name="Thang M."/>
            <person name="Chan C."/>
        </authorList>
    </citation>
    <scope>NUCLEOTIDE SEQUENCE [LARGE SCALE GENOMIC DNA]</scope>
</reference>
<dbReference type="Proteomes" id="UP001189429">
    <property type="component" value="Unassembled WGS sequence"/>
</dbReference>
<proteinExistence type="predicted"/>
<accession>A0ABN9USE5</accession>
<keyword evidence="2" id="KW-1185">Reference proteome</keyword>
<name>A0ABN9USE5_9DINO</name>